<dbReference type="SUPFAM" id="SSF75005">
    <property type="entry name" value="Arabinanase/levansucrase/invertase"/>
    <property type="match status" value="1"/>
</dbReference>
<sequence length="529" mass="58973">MLFCQILIERTSNLTLLPMKFKTLTSIFLSAPLCILTLYAEQAAPADWSVDLEKNIESSEGAVIEKGSVSPKEKTATILTKIQKFDSKRSVKTLTVSQSAIWQNWKPVENIGPANLKDAPVMLTMGPDNYWMFGRYGGAQPKKKKGDKGKNQSKPQTKFEAKSATLEGFDVPLQTTPFANQFNAPGGLKPSKGGYHAWQSRDMKNWVHHGPVTEGFSRWVTSAEMVDGKALIYYDFPNDQDPHVYVDSDLTDGEPGENKGKVLSDPSDGSDAGFIRDLDGKVHVIFEDWSPIDANKRSWDSPLAGHAVSPDGIKAFEIKNHAVDNRTKPTGKKATYKHPHWTKEDPDNYKTSIAEYEIHEPEQEAYGDWAVISIGSQYYLFGDYDPAGGHQMSVGWFTSPSIDQQFTWCDSIGNGHPDPDVAFAEGQFYLATQQKVDYVSPGPWVEKVEARVGVDTDNDSKIDKWSDWSELKESYDYIPGFSKQIKRTPAQLDLAGLPEGFAFQIEMKITDTTENKSKPIIEGVSLSFK</sequence>
<protein>
    <submittedName>
        <fullName evidence="2">Uncharacterized protein</fullName>
    </submittedName>
</protein>
<evidence type="ECO:0000313" key="2">
    <source>
        <dbReference type="EMBL" id="BDS05877.1"/>
    </source>
</evidence>
<dbReference type="Gene3D" id="2.115.10.20">
    <property type="entry name" value="Glycosyl hydrolase domain, family 43"/>
    <property type="match status" value="1"/>
</dbReference>
<evidence type="ECO:0000256" key="1">
    <source>
        <dbReference type="SAM" id="MobiDB-lite"/>
    </source>
</evidence>
<proteinExistence type="predicted"/>
<dbReference type="KEGG" id="osu:NT6N_09170"/>
<name>A0AAT9FIU9_9BACT</name>
<dbReference type="EMBL" id="AP026866">
    <property type="protein sequence ID" value="BDS05877.1"/>
    <property type="molecule type" value="Genomic_DNA"/>
</dbReference>
<feature type="region of interest" description="Disordered" evidence="1">
    <location>
        <begin position="249"/>
        <end position="268"/>
    </location>
</feature>
<reference evidence="2" key="1">
    <citation type="submission" date="2024-07" db="EMBL/GenBank/DDBJ databases">
        <title>Complete genome sequence of Verrucomicrobiaceae bacterium NT6N.</title>
        <authorList>
            <person name="Huang C."/>
            <person name="Takami H."/>
            <person name="Hamasaki K."/>
        </authorList>
    </citation>
    <scope>NUCLEOTIDE SEQUENCE</scope>
    <source>
        <strain evidence="2">NT6N</strain>
    </source>
</reference>
<organism evidence="2">
    <name type="scientific">Oceaniferula spumae</name>
    <dbReference type="NCBI Taxonomy" id="2979115"/>
    <lineage>
        <taxon>Bacteria</taxon>
        <taxon>Pseudomonadati</taxon>
        <taxon>Verrucomicrobiota</taxon>
        <taxon>Verrucomicrobiia</taxon>
        <taxon>Verrucomicrobiales</taxon>
        <taxon>Verrucomicrobiaceae</taxon>
        <taxon>Oceaniferula</taxon>
    </lineage>
</organism>
<gene>
    <name evidence="2" type="ORF">NT6N_09170</name>
</gene>
<dbReference type="InterPro" id="IPR023296">
    <property type="entry name" value="Glyco_hydro_beta-prop_sf"/>
</dbReference>
<dbReference type="AlphaFoldDB" id="A0AAT9FIU9"/>
<accession>A0AAT9FIU9</accession>